<comment type="similarity">
    <text evidence="5">Belongs to the EXORDIUM family.</text>
</comment>
<dbReference type="Pfam" id="PF04674">
    <property type="entry name" value="Phi_1"/>
    <property type="match status" value="1"/>
</dbReference>
<dbReference type="GO" id="GO:0048046">
    <property type="term" value="C:apoplast"/>
    <property type="evidence" value="ECO:0007669"/>
    <property type="project" value="UniProtKB-SubCell"/>
</dbReference>
<evidence type="ECO:0000256" key="1">
    <source>
        <dbReference type="ARBA" id="ARBA00004271"/>
    </source>
</evidence>
<gene>
    <name evidence="9" type="ORF">HHK36_009514</name>
</gene>
<dbReference type="PANTHER" id="PTHR31279:SF3">
    <property type="entry name" value="PROTEIN EXORDIUM-LIKE 2"/>
    <property type="match status" value="1"/>
</dbReference>
<keyword evidence="2" id="KW-0052">Apoplast</keyword>
<dbReference type="OrthoDB" id="2017091at2759"/>
<feature type="domain" description="RNase H type-1" evidence="8">
    <location>
        <begin position="283"/>
        <end position="390"/>
    </location>
</feature>
<comment type="subcellular location">
    <subcellularLocation>
        <location evidence="1">Secreted</location>
        <location evidence="1">Extracellular space</location>
        <location evidence="1">Apoplast</location>
    </subcellularLocation>
</comment>
<dbReference type="InterPro" id="IPR036397">
    <property type="entry name" value="RNaseH_sf"/>
</dbReference>
<dbReference type="Proteomes" id="UP000655225">
    <property type="component" value="Unassembled WGS sequence"/>
</dbReference>
<dbReference type="Pfam" id="PF13456">
    <property type="entry name" value="RVT_3"/>
    <property type="match status" value="1"/>
</dbReference>
<organism evidence="9 10">
    <name type="scientific">Tetracentron sinense</name>
    <name type="common">Spur-leaf</name>
    <dbReference type="NCBI Taxonomy" id="13715"/>
    <lineage>
        <taxon>Eukaryota</taxon>
        <taxon>Viridiplantae</taxon>
        <taxon>Streptophyta</taxon>
        <taxon>Embryophyta</taxon>
        <taxon>Tracheophyta</taxon>
        <taxon>Spermatophyta</taxon>
        <taxon>Magnoliopsida</taxon>
        <taxon>Trochodendrales</taxon>
        <taxon>Trochodendraceae</taxon>
        <taxon>Tetracentron</taxon>
    </lineage>
</organism>
<evidence type="ECO:0000256" key="5">
    <source>
        <dbReference type="ARBA" id="ARBA00023591"/>
    </source>
</evidence>
<name>A0A835DIG6_TETSI</name>
<dbReference type="AlphaFoldDB" id="A0A835DIG6"/>
<evidence type="ECO:0000256" key="4">
    <source>
        <dbReference type="ARBA" id="ARBA00022729"/>
    </source>
</evidence>
<keyword evidence="7" id="KW-1133">Transmembrane helix</keyword>
<comment type="caution">
    <text evidence="9">The sequence shown here is derived from an EMBL/GenBank/DDBJ whole genome shotgun (WGS) entry which is preliminary data.</text>
</comment>
<accession>A0A835DIG6</accession>
<evidence type="ECO:0000259" key="8">
    <source>
        <dbReference type="Pfam" id="PF13456"/>
    </source>
</evidence>
<evidence type="ECO:0000256" key="2">
    <source>
        <dbReference type="ARBA" id="ARBA00022523"/>
    </source>
</evidence>
<keyword evidence="4" id="KW-0732">Signal</keyword>
<evidence type="ECO:0000256" key="3">
    <source>
        <dbReference type="ARBA" id="ARBA00022525"/>
    </source>
</evidence>
<dbReference type="PANTHER" id="PTHR31279">
    <property type="entry name" value="PROTEIN EXORDIUM-LIKE 5"/>
    <property type="match status" value="1"/>
</dbReference>
<dbReference type="CDD" id="cd06222">
    <property type="entry name" value="RNase_H_like"/>
    <property type="match status" value="1"/>
</dbReference>
<sequence>MGTTRKLSALVQEQPLVLKYHNGALLKGNFTVNLIWYGSFSPIQRSILVDFLQSLNSRKTTPPPSVSSWWKTTENYKQGSTNLVLGKQILDENYSFGKSLKTSHIVALGAKAGNKNSVNVVFTARDVAVDGFCMSRCGTHGSAVGTGSKLAYVWVGNSETQCPGQCAWPFYQPIYGPQTPPLVSPNGDVGVDGMVINLATVLAATVTNPFHDGYFQGPASAPLEAVSACTGVFGKGAYPGYAGQVLVDRTTGASYNARGVNGRKYLLPVMWDPRISACSTLVRVGVVSRNYKGIILKYLWKALFGGSSKVAEAEAICMGFQAVVSNNWNRIIIQSDSKENIDLLNGRSDQTSWSTTTITGDIQQLLRCCDSVELIFICREGNTLAHHASQQTLNESIQRWYSQKVDEVKGEDVVCVIKNSATLAGSLFTLHISQICIDLPTLTDNDKEGLLVPMKFPDLFLFILNKEAKDQIKMLPYSTRYVNGVITKLQLFRYRLVGHDMFIIYRRFLFFILTKSMLSSMEATNGSNEGEAAPSSENTPSETTLEPETEEEPTTVARRLQKPSLKQMKTKPLPLSLRNKGRRRMQPWIWVLMALLVLALFLVGNSGFSPSFGLPSFGF</sequence>
<keyword evidence="7" id="KW-0472">Membrane</keyword>
<dbReference type="InterPro" id="IPR012337">
    <property type="entry name" value="RNaseH-like_sf"/>
</dbReference>
<protein>
    <recommendedName>
        <fullName evidence="8">RNase H type-1 domain-containing protein</fullName>
    </recommendedName>
</protein>
<keyword evidence="3" id="KW-0964">Secreted</keyword>
<evidence type="ECO:0000313" key="10">
    <source>
        <dbReference type="Proteomes" id="UP000655225"/>
    </source>
</evidence>
<feature type="region of interest" description="Disordered" evidence="6">
    <location>
        <begin position="523"/>
        <end position="563"/>
    </location>
</feature>
<evidence type="ECO:0000313" key="9">
    <source>
        <dbReference type="EMBL" id="KAF8404626.1"/>
    </source>
</evidence>
<reference evidence="9 10" key="1">
    <citation type="submission" date="2020-04" db="EMBL/GenBank/DDBJ databases">
        <title>Plant Genome Project.</title>
        <authorList>
            <person name="Zhang R.-G."/>
        </authorList>
    </citation>
    <scope>NUCLEOTIDE SEQUENCE [LARGE SCALE GENOMIC DNA]</scope>
    <source>
        <strain evidence="9">YNK0</strain>
        <tissue evidence="9">Leaf</tissue>
    </source>
</reference>
<dbReference type="InterPro" id="IPR002156">
    <property type="entry name" value="RNaseH_domain"/>
</dbReference>
<dbReference type="InterPro" id="IPR044730">
    <property type="entry name" value="RNase_H-like_dom_plant"/>
</dbReference>
<feature type="compositionally biased region" description="Low complexity" evidence="6">
    <location>
        <begin position="534"/>
        <end position="544"/>
    </location>
</feature>
<keyword evidence="7" id="KW-0812">Transmembrane</keyword>
<dbReference type="InterPro" id="IPR006766">
    <property type="entry name" value="EXORDIUM-like"/>
</dbReference>
<dbReference type="EMBL" id="JABCRI010000006">
    <property type="protein sequence ID" value="KAF8404626.1"/>
    <property type="molecule type" value="Genomic_DNA"/>
</dbReference>
<dbReference type="GO" id="GO:0003676">
    <property type="term" value="F:nucleic acid binding"/>
    <property type="evidence" value="ECO:0007669"/>
    <property type="project" value="InterPro"/>
</dbReference>
<feature type="transmembrane region" description="Helical" evidence="7">
    <location>
        <begin position="588"/>
        <end position="608"/>
    </location>
</feature>
<evidence type="ECO:0000256" key="6">
    <source>
        <dbReference type="SAM" id="MobiDB-lite"/>
    </source>
</evidence>
<evidence type="ECO:0000256" key="7">
    <source>
        <dbReference type="SAM" id="Phobius"/>
    </source>
</evidence>
<keyword evidence="10" id="KW-1185">Reference proteome</keyword>
<dbReference type="Gene3D" id="3.30.420.10">
    <property type="entry name" value="Ribonuclease H-like superfamily/Ribonuclease H"/>
    <property type="match status" value="1"/>
</dbReference>
<proteinExistence type="inferred from homology"/>
<dbReference type="GO" id="GO:0004523">
    <property type="term" value="F:RNA-DNA hybrid ribonuclease activity"/>
    <property type="evidence" value="ECO:0007669"/>
    <property type="project" value="InterPro"/>
</dbReference>
<dbReference type="SUPFAM" id="SSF53098">
    <property type="entry name" value="Ribonuclease H-like"/>
    <property type="match status" value="1"/>
</dbReference>